<dbReference type="InterPro" id="IPR000014">
    <property type="entry name" value="PAS"/>
</dbReference>
<dbReference type="InterPro" id="IPR003018">
    <property type="entry name" value="GAF"/>
</dbReference>
<dbReference type="Gene3D" id="6.10.340.10">
    <property type="match status" value="1"/>
</dbReference>
<name>A0A0S7BH32_9CHLR</name>
<dbReference type="GO" id="GO:0016020">
    <property type="term" value="C:membrane"/>
    <property type="evidence" value="ECO:0007669"/>
    <property type="project" value="InterPro"/>
</dbReference>
<dbReference type="InterPro" id="IPR013656">
    <property type="entry name" value="PAS_4"/>
</dbReference>
<dbReference type="SUPFAM" id="SSF55781">
    <property type="entry name" value="GAF domain-like"/>
    <property type="match status" value="5"/>
</dbReference>
<sequence length="1446" mass="160033">MTVMASPSKDQPRTQFKRSLARRTVAQLLFLTVIPFLLMAGFSMFRLRAQLEQQITAQVLSMSNYYTEQLTDLVQSRGDSLSELINDSKISANLPTVITSKARDSKYFTARYSIQGDFYNYTGAADDQEFDQLVVLRSDGSVAFSTARTWENQNFGEYSFLAPFMDKDSAQLVYNPQPLYSDQFVMITSRIIRDEKGQHIGTIFGTTLTSMPISLLNYAETLLPSARSFYYTYDKNLIGFETGTKNIADLKINNGQRNIIESLIAQGSDKLHVVQSMVIGKETFSLAKQVKELNTYFILSIPTETIFSQIQVFSPTTILIFFLATVLIGLAIYFGANQIVRPLEKLSAISQQFSRGDWSQRANVNRNDELGLLSFSFNQMADNLQDLYRSLEAKVEQRSHQLRMASEVALLATSGTSRDDMIRQTVDLLKDRFGYFYSAIYLLDETGDTATLRAASTTDKTFQMASNLRVLVGSHSVIGQVSVSRTPMIVSNLNEERVFKQADSVMANSMSEITVPMILGNDLLGIIDVQSDSLNAFDSDTLTVLETLANQLATGLRNVLLVESSQVNLEETAMLYRSSRQITQSKNETEVVQILTESLSKTHLLAMVLSVEADNLKVISFSDPKTSIVDVSLQGISLPLQRGATYLTEDTILIIDDLQKPGDFENLTAFLARRGCLSVALIPVLENGLPSKLIALGTRESTPLTSSRLQPIASLAEVASTSLDRFAVLETLQERLNELQTLDYVGQAVSAETDTNQLCRILYEIVTDQMGADLDFEVAIYDAKTDQVDIPYQVNDGKLIPASSFPIGEGLISFILNNRKPLLLNKDAEERIQSLGIQGTDPMPRSWLGIPLIVAGNMVGAIVLQDLEKENRFDQADLNLLNTIAPQFSSALRNAQLIADIADITSAYTQEHYLFETLLSNISDRISFKDKDLHYMRVSYSMARDFGYRRSDDFTGKNDIQVMGEELGIASMEQEKQILVSGQPILDEVEKLIDAQNGENWRVITKIPMANSKGDTVGLLGISRDITNVKKAEELAQTRAQHLLTASEIARDTSGLLDLDELLKNAVNMVLDRFGFYHSSIFLLDPLGEYAVLRESTGDAGARMKSIGHNLAVGSNSIVGQVTASGEPVVVNEVRKYEHYYPNPLLPDTRAEMAIPLKGGGRVLGALDIQSTKINAFSQEDVQVLRILADQLAIAIINAELYTSTQETLAQHRFLHQISAAASSSQNVEDALRTTAQGMRVARKDDRISIHILNDRNELVLSASAGYPAGQNSKGIIPVGEGIIGRVAQDKHSIRVGDVQNDPYYIPTDESIRSELAVPIIYTDRLFGVLNLENTKVVAYSENDEEILSTLAANLGSIIANARLVSQVQHQIERQRQIFEITSKIRRSVDMNSILETSTGELCKALWAQKATIRLAVDMEQTEDNSGELTPSKINGSKSNGKGAKE</sequence>
<feature type="domain" description="HAMP" evidence="4">
    <location>
        <begin position="337"/>
        <end position="389"/>
    </location>
</feature>
<protein>
    <submittedName>
        <fullName evidence="5">Protein containg PAS domain S-box</fullName>
    </submittedName>
</protein>
<keyword evidence="2" id="KW-0812">Transmembrane</keyword>
<evidence type="ECO:0000256" key="1">
    <source>
        <dbReference type="SAM" id="MobiDB-lite"/>
    </source>
</evidence>
<dbReference type="OrthoDB" id="137028at2"/>
<dbReference type="GO" id="GO:0007165">
    <property type="term" value="P:signal transduction"/>
    <property type="evidence" value="ECO:0007669"/>
    <property type="project" value="InterPro"/>
</dbReference>
<evidence type="ECO:0000259" key="3">
    <source>
        <dbReference type="PROSITE" id="PS50113"/>
    </source>
</evidence>
<keyword evidence="2" id="KW-1133">Transmembrane helix</keyword>
<dbReference type="PROSITE" id="PS50885">
    <property type="entry name" value="HAMP"/>
    <property type="match status" value="1"/>
</dbReference>
<feature type="domain" description="PAC" evidence="3">
    <location>
        <begin position="987"/>
        <end position="1038"/>
    </location>
</feature>
<dbReference type="PROSITE" id="PS50113">
    <property type="entry name" value="PAC"/>
    <property type="match status" value="1"/>
</dbReference>
<gene>
    <name evidence="5" type="ORF">LARV_02684</name>
</gene>
<dbReference type="Pfam" id="PF08448">
    <property type="entry name" value="PAS_4"/>
    <property type="match status" value="1"/>
</dbReference>
<dbReference type="Gene3D" id="3.30.450.40">
    <property type="match status" value="6"/>
</dbReference>
<dbReference type="SMART" id="SM00304">
    <property type="entry name" value="HAMP"/>
    <property type="match status" value="1"/>
</dbReference>
<organism evidence="5">
    <name type="scientific">Longilinea arvoryzae</name>
    <dbReference type="NCBI Taxonomy" id="360412"/>
    <lineage>
        <taxon>Bacteria</taxon>
        <taxon>Bacillati</taxon>
        <taxon>Chloroflexota</taxon>
        <taxon>Anaerolineae</taxon>
        <taxon>Anaerolineales</taxon>
        <taxon>Anaerolineaceae</taxon>
        <taxon>Longilinea</taxon>
    </lineage>
</organism>
<feature type="region of interest" description="Disordered" evidence="1">
    <location>
        <begin position="1421"/>
        <end position="1446"/>
    </location>
</feature>
<dbReference type="STRING" id="360412.LARV_02684"/>
<dbReference type="PANTHER" id="PTHR43155">
    <property type="entry name" value="CYCLIC DI-GMP PHOSPHODIESTERASE PA4108-RELATED"/>
    <property type="match status" value="1"/>
</dbReference>
<dbReference type="RefSeq" id="WP_075074125.1">
    <property type="nucleotide sequence ID" value="NZ_DF967972.1"/>
</dbReference>
<dbReference type="SMART" id="SM00065">
    <property type="entry name" value="GAF"/>
    <property type="match status" value="4"/>
</dbReference>
<dbReference type="InterPro" id="IPR035965">
    <property type="entry name" value="PAS-like_dom_sf"/>
</dbReference>
<keyword evidence="6" id="KW-1185">Reference proteome</keyword>
<dbReference type="InterPro" id="IPR029016">
    <property type="entry name" value="GAF-like_dom_sf"/>
</dbReference>
<reference evidence="5" key="1">
    <citation type="submission" date="2015-07" db="EMBL/GenBank/DDBJ databases">
        <title>Draft Genome Sequences of Anaerolinea thermolimosa IMO-1, Bellilinea caldifistulae GOMI-1, Leptolinea tardivitalis YMTK-2, Levilinea saccharolytica KIBI-1,Longilinea arvoryzae KOME-1, Previously Described as Members of the Anaerolineaceae (Chloroflexi).</title>
        <authorList>
            <person name="Sekiguchi Y."/>
            <person name="Ohashi A."/>
            <person name="Matsuura N."/>
            <person name="Tourlousse M.D."/>
        </authorList>
    </citation>
    <scope>NUCLEOTIDE SEQUENCE [LARGE SCALE GENOMIC DNA]</scope>
    <source>
        <strain evidence="5">KOME-1</strain>
    </source>
</reference>
<dbReference type="NCBIfam" id="TIGR00229">
    <property type="entry name" value="sensory_box"/>
    <property type="match status" value="1"/>
</dbReference>
<evidence type="ECO:0000313" key="6">
    <source>
        <dbReference type="Proteomes" id="UP000055060"/>
    </source>
</evidence>
<feature type="compositionally biased region" description="Polar residues" evidence="1">
    <location>
        <begin position="1427"/>
        <end position="1440"/>
    </location>
</feature>
<evidence type="ECO:0000259" key="4">
    <source>
        <dbReference type="PROSITE" id="PS50885"/>
    </source>
</evidence>
<proteinExistence type="predicted"/>
<feature type="transmembrane region" description="Helical" evidence="2">
    <location>
        <begin position="318"/>
        <end position="336"/>
    </location>
</feature>
<dbReference type="Pfam" id="PF13185">
    <property type="entry name" value="GAF_2"/>
    <property type="match status" value="4"/>
</dbReference>
<dbReference type="Gene3D" id="3.30.450.20">
    <property type="entry name" value="PAS domain"/>
    <property type="match status" value="1"/>
</dbReference>
<dbReference type="Proteomes" id="UP000055060">
    <property type="component" value="Unassembled WGS sequence"/>
</dbReference>
<dbReference type="SUPFAM" id="SSF158472">
    <property type="entry name" value="HAMP domain-like"/>
    <property type="match status" value="1"/>
</dbReference>
<evidence type="ECO:0000313" key="5">
    <source>
        <dbReference type="EMBL" id="GAP14905.1"/>
    </source>
</evidence>
<dbReference type="InterPro" id="IPR000700">
    <property type="entry name" value="PAS-assoc_C"/>
</dbReference>
<accession>A0A0S7BH32</accession>
<dbReference type="CDD" id="cd06225">
    <property type="entry name" value="HAMP"/>
    <property type="match status" value="1"/>
</dbReference>
<dbReference type="SUPFAM" id="SSF55785">
    <property type="entry name" value="PYP-like sensor domain (PAS domain)"/>
    <property type="match status" value="1"/>
</dbReference>
<evidence type="ECO:0000256" key="2">
    <source>
        <dbReference type="SAM" id="Phobius"/>
    </source>
</evidence>
<feature type="transmembrane region" description="Helical" evidence="2">
    <location>
        <begin position="25"/>
        <end position="45"/>
    </location>
</feature>
<dbReference type="PANTHER" id="PTHR43155:SF2">
    <property type="entry name" value="CYCLIC DI-GMP PHOSPHODIESTERASE PA4108"/>
    <property type="match status" value="1"/>
</dbReference>
<dbReference type="EMBL" id="DF967972">
    <property type="protein sequence ID" value="GAP14905.1"/>
    <property type="molecule type" value="Genomic_DNA"/>
</dbReference>
<dbReference type="InterPro" id="IPR003660">
    <property type="entry name" value="HAMP_dom"/>
</dbReference>
<dbReference type="Pfam" id="PF00672">
    <property type="entry name" value="HAMP"/>
    <property type="match status" value="1"/>
</dbReference>
<keyword evidence="2" id="KW-0472">Membrane</keyword>